<organism evidence="3 5">
    <name type="scientific">Trichinella pseudospiralis</name>
    <name type="common">Parasitic roundworm</name>
    <dbReference type="NCBI Taxonomy" id="6337"/>
    <lineage>
        <taxon>Eukaryota</taxon>
        <taxon>Metazoa</taxon>
        <taxon>Ecdysozoa</taxon>
        <taxon>Nematoda</taxon>
        <taxon>Enoplea</taxon>
        <taxon>Dorylaimia</taxon>
        <taxon>Trichinellida</taxon>
        <taxon>Trichinellidae</taxon>
        <taxon>Trichinella</taxon>
    </lineage>
</organism>
<evidence type="ECO:0000313" key="2">
    <source>
        <dbReference type="EMBL" id="KRY75598.1"/>
    </source>
</evidence>
<protein>
    <submittedName>
        <fullName evidence="3">Uncharacterized protein</fullName>
    </submittedName>
</protein>
<dbReference type="AlphaFoldDB" id="A0A0V1IMY3"/>
<evidence type="ECO:0000313" key="5">
    <source>
        <dbReference type="Proteomes" id="UP000054805"/>
    </source>
</evidence>
<feature type="region of interest" description="Disordered" evidence="1">
    <location>
        <begin position="1"/>
        <end position="21"/>
    </location>
</feature>
<evidence type="ECO:0000313" key="4">
    <source>
        <dbReference type="Proteomes" id="UP000054632"/>
    </source>
</evidence>
<dbReference type="Proteomes" id="UP000054632">
    <property type="component" value="Unassembled WGS sequence"/>
</dbReference>
<proteinExistence type="predicted"/>
<dbReference type="Proteomes" id="UP000054805">
    <property type="component" value="Unassembled WGS sequence"/>
</dbReference>
<comment type="caution">
    <text evidence="3">The sequence shown here is derived from an EMBL/GenBank/DDBJ whole genome shotgun (WGS) entry which is preliminary data.</text>
</comment>
<feature type="compositionally biased region" description="Low complexity" evidence="1">
    <location>
        <begin position="10"/>
        <end position="21"/>
    </location>
</feature>
<dbReference type="EMBL" id="JYDS01000129">
    <property type="protein sequence ID" value="KRZ24105.1"/>
    <property type="molecule type" value="Genomic_DNA"/>
</dbReference>
<accession>A0A0V1IMY3</accession>
<name>A0A0V1IMY3_TRIPS</name>
<sequence>MQRLLKATNSSSSSSTKSSSSWDFEFCVLDSRNFEQLIDDYRRLLLHCITAAGVDSSSSIH</sequence>
<gene>
    <name evidence="2" type="ORF">T4A_193</name>
    <name evidence="3" type="ORF">T4B_12872</name>
</gene>
<dbReference type="EMBL" id="JYDR01000016">
    <property type="protein sequence ID" value="KRY75598.1"/>
    <property type="molecule type" value="Genomic_DNA"/>
</dbReference>
<evidence type="ECO:0000256" key="1">
    <source>
        <dbReference type="SAM" id="MobiDB-lite"/>
    </source>
</evidence>
<evidence type="ECO:0000313" key="3">
    <source>
        <dbReference type="EMBL" id="KRZ24105.1"/>
    </source>
</evidence>
<reference evidence="4 5" key="1">
    <citation type="submission" date="2015-01" db="EMBL/GenBank/DDBJ databases">
        <title>Evolution of Trichinella species and genotypes.</title>
        <authorList>
            <person name="Korhonen P.K."/>
            <person name="Edoardo P."/>
            <person name="Giuseppe L.R."/>
            <person name="Gasser R.B."/>
        </authorList>
    </citation>
    <scope>NUCLEOTIDE SEQUENCE [LARGE SCALE GENOMIC DNA]</scope>
    <source>
        <strain evidence="2">ISS13</strain>
        <strain evidence="3">ISS588</strain>
    </source>
</reference>
<keyword evidence="5" id="KW-1185">Reference proteome</keyword>